<organism evidence="3 4">
    <name type="scientific">Streptomyces natalensis ATCC 27448</name>
    <dbReference type="NCBI Taxonomy" id="1240678"/>
    <lineage>
        <taxon>Bacteria</taxon>
        <taxon>Bacillati</taxon>
        <taxon>Actinomycetota</taxon>
        <taxon>Actinomycetes</taxon>
        <taxon>Kitasatosporales</taxon>
        <taxon>Streptomycetaceae</taxon>
        <taxon>Streptomyces</taxon>
    </lineage>
</organism>
<feature type="domain" description="Bacterial transcriptional activator" evidence="2">
    <location>
        <begin position="99"/>
        <end position="239"/>
    </location>
</feature>
<protein>
    <submittedName>
        <fullName evidence="3">SARP family transcriptional regulator</fullName>
    </submittedName>
</protein>
<dbReference type="SMART" id="SM01043">
    <property type="entry name" value="BTAD"/>
    <property type="match status" value="1"/>
</dbReference>
<sequence length="245" mass="26577">MAGAEAEAAHLVVLGGFDLLVDGRPVQLPSGSERLLAFVALCCRAAVPRGLIAGTLWPDAPEHRAHASLRSALSRLHCVGRSALDVGPGEVRLARNVSVDLHQGKQLAHRILQRPGEGTWQVSPDAVEELSLDLLPGWYDDWAILQAEDWRQLRIHALERLAEAFTAAGRYADAVTAAHAAIRADALRESSQSCLIRAHLAEGNPSEAMRDFERYAHRLHAELGLSPTTQLRSLVPGLSAVTVRR</sequence>
<dbReference type="InterPro" id="IPR051677">
    <property type="entry name" value="AfsR-DnrI-RedD_regulator"/>
</dbReference>
<gene>
    <name evidence="3" type="ORF">SNA_27195</name>
</gene>
<evidence type="ECO:0000259" key="2">
    <source>
        <dbReference type="SMART" id="SM01043"/>
    </source>
</evidence>
<dbReference type="InterPro" id="IPR005158">
    <property type="entry name" value="BTAD"/>
</dbReference>
<name>A0A0D7CGX6_9ACTN</name>
<dbReference type="GO" id="GO:0000160">
    <property type="term" value="P:phosphorelay signal transduction system"/>
    <property type="evidence" value="ECO:0007669"/>
    <property type="project" value="UniProtKB-KW"/>
</dbReference>
<dbReference type="InterPro" id="IPR011990">
    <property type="entry name" value="TPR-like_helical_dom_sf"/>
</dbReference>
<dbReference type="EMBL" id="JRKI01000034">
    <property type="protein sequence ID" value="KIZ15276.1"/>
    <property type="molecule type" value="Genomic_DNA"/>
</dbReference>
<evidence type="ECO:0000313" key="3">
    <source>
        <dbReference type="EMBL" id="KIZ15276.1"/>
    </source>
</evidence>
<dbReference type="AlphaFoldDB" id="A0A0D7CGX6"/>
<dbReference type="Proteomes" id="UP000032458">
    <property type="component" value="Unassembled WGS sequence"/>
</dbReference>
<comment type="caution">
    <text evidence="3">The sequence shown here is derived from an EMBL/GenBank/DDBJ whole genome shotgun (WGS) entry which is preliminary data.</text>
</comment>
<proteinExistence type="predicted"/>
<reference evidence="3 4" key="1">
    <citation type="submission" date="2014-09" db="EMBL/GenBank/DDBJ databases">
        <title>Draft genome sequence of Streptomyces natalensis ATCC 27448, producer of the antifungal pimaricin.</title>
        <authorList>
            <person name="Mendes M.V."/>
            <person name="Beites T."/>
            <person name="Pires S."/>
            <person name="Santos C.L."/>
            <person name="Moradas-Ferreira P."/>
        </authorList>
    </citation>
    <scope>NUCLEOTIDE SEQUENCE [LARGE SCALE GENOMIC DNA]</scope>
    <source>
        <strain evidence="3 4">ATCC 27448</strain>
    </source>
</reference>
<dbReference type="PANTHER" id="PTHR35807">
    <property type="entry name" value="TRANSCRIPTIONAL REGULATOR REDD-RELATED"/>
    <property type="match status" value="1"/>
</dbReference>
<keyword evidence="1" id="KW-0902">Two-component regulatory system</keyword>
<evidence type="ECO:0000313" key="4">
    <source>
        <dbReference type="Proteomes" id="UP000032458"/>
    </source>
</evidence>
<keyword evidence="4" id="KW-1185">Reference proteome</keyword>
<dbReference type="Pfam" id="PF03704">
    <property type="entry name" value="BTAD"/>
    <property type="match status" value="1"/>
</dbReference>
<accession>A0A0D7CGX6</accession>
<dbReference type="Gene3D" id="1.25.40.10">
    <property type="entry name" value="Tetratricopeptide repeat domain"/>
    <property type="match status" value="1"/>
</dbReference>
<dbReference type="PATRIC" id="fig|1240678.4.peg.5789"/>
<dbReference type="RefSeq" id="WP_030066072.1">
    <property type="nucleotide sequence ID" value="NZ_JRKI01000034.1"/>
</dbReference>
<evidence type="ECO:0000256" key="1">
    <source>
        <dbReference type="ARBA" id="ARBA00023012"/>
    </source>
</evidence>
<dbReference type="SUPFAM" id="SSF48452">
    <property type="entry name" value="TPR-like"/>
    <property type="match status" value="1"/>
</dbReference>